<dbReference type="SUPFAM" id="SSF52540">
    <property type="entry name" value="P-loop containing nucleoside triphosphate hydrolases"/>
    <property type="match status" value="1"/>
</dbReference>
<organism evidence="6 7">
    <name type="scientific">Starmerella bacillaris</name>
    <name type="common">Yeast</name>
    <name type="synonym">Candida zemplinina</name>
    <dbReference type="NCBI Taxonomy" id="1247836"/>
    <lineage>
        <taxon>Eukaryota</taxon>
        <taxon>Fungi</taxon>
        <taxon>Dikarya</taxon>
        <taxon>Ascomycota</taxon>
        <taxon>Saccharomycotina</taxon>
        <taxon>Dipodascomycetes</taxon>
        <taxon>Dipodascales</taxon>
        <taxon>Trichomonascaceae</taxon>
        <taxon>Starmerella</taxon>
    </lineage>
</organism>
<protein>
    <submittedName>
        <fullName evidence="6">GTPase</fullName>
    </submittedName>
</protein>
<evidence type="ECO:0000313" key="7">
    <source>
        <dbReference type="Proteomes" id="UP001362899"/>
    </source>
</evidence>
<sequence>MLKSQLCINKYPVFRRLRRITSSAIVRDEEELGRIQHMMDNGYVPANNYTDRKRYTLPQSLLTSWRQLRSKQHDTFKDVCLIKLKSGNGGDGKISFFRASGKSVGPPDGGTGGPGGNILIQASEQYSDLKHLRHIYSAQNGKAGGSTQLTGARGENVVLNVPVGTKIYFSPPIEELRGVSPDQDFETEVDVVNNWSRFKGKTIQLKRNNFDDGKGGWIFKERDQDIWFQDPHFTSIVDKVKKFDLINRRQERNVDLFPFEGYDLDIPGEPVCLLTGGVGGLGNMHFQTATLRSPTFAKKGREGIEVTIFMELKMIADIGLVGLPNSGKSTLIRTISNARPKVGDYDFTTLVPNIATINVSADGTQLKIADIPGIIKGARNNKGMGLGFLRHIERCKGIALVISLDREDPIEDVELLLNELGKERLENKNILIIATKADVDNAEEKFKSLQKYVISRNWDIVPCSALNNDVGGVVDKMADTVGILD</sequence>
<dbReference type="GO" id="GO:0005525">
    <property type="term" value="F:GTP binding"/>
    <property type="evidence" value="ECO:0007669"/>
    <property type="project" value="UniProtKB-KW"/>
</dbReference>
<comment type="caution">
    <text evidence="6">The sequence shown here is derived from an EMBL/GenBank/DDBJ whole genome shotgun (WGS) entry which is preliminary data.</text>
</comment>
<dbReference type="EMBL" id="BTGC01000005">
    <property type="protein sequence ID" value="GMM51405.1"/>
    <property type="molecule type" value="Genomic_DNA"/>
</dbReference>
<dbReference type="Pfam" id="PF01926">
    <property type="entry name" value="MMR_HSR1"/>
    <property type="match status" value="1"/>
</dbReference>
<dbReference type="InterPro" id="IPR031167">
    <property type="entry name" value="G_OBG"/>
</dbReference>
<dbReference type="InterPro" id="IPR036726">
    <property type="entry name" value="GTP1_OBG_dom_sf"/>
</dbReference>
<dbReference type="GO" id="GO:0003924">
    <property type="term" value="F:GTPase activity"/>
    <property type="evidence" value="ECO:0007669"/>
    <property type="project" value="InterPro"/>
</dbReference>
<evidence type="ECO:0000313" key="6">
    <source>
        <dbReference type="EMBL" id="GMM51405.1"/>
    </source>
</evidence>
<keyword evidence="2" id="KW-0547">Nucleotide-binding</keyword>
<keyword evidence="3" id="KW-0342">GTP-binding</keyword>
<comment type="similarity">
    <text evidence="1">Belongs to the TRAFAC class OBG-HflX-like GTPase superfamily. OBG GTPase family.</text>
</comment>
<gene>
    <name evidence="6" type="ORF">DASB73_023630</name>
</gene>
<dbReference type="AlphaFoldDB" id="A0AAV5RJ64"/>
<dbReference type="InterPro" id="IPR006073">
    <property type="entry name" value="GTP-bd"/>
</dbReference>
<dbReference type="PIRSF" id="PIRSF002401">
    <property type="entry name" value="GTP_bd_Obg/CgtA"/>
    <property type="match status" value="1"/>
</dbReference>
<feature type="domain" description="OBG-type G" evidence="4">
    <location>
        <begin position="316"/>
        <end position="482"/>
    </location>
</feature>
<evidence type="ECO:0000256" key="2">
    <source>
        <dbReference type="ARBA" id="ARBA00022741"/>
    </source>
</evidence>
<dbReference type="GO" id="GO:0042254">
    <property type="term" value="P:ribosome biogenesis"/>
    <property type="evidence" value="ECO:0007669"/>
    <property type="project" value="UniProtKB-UniRule"/>
</dbReference>
<dbReference type="Gene3D" id="2.70.210.12">
    <property type="entry name" value="GTP1/OBG domain"/>
    <property type="match status" value="1"/>
</dbReference>
<dbReference type="GO" id="GO:0000287">
    <property type="term" value="F:magnesium ion binding"/>
    <property type="evidence" value="ECO:0007669"/>
    <property type="project" value="InterPro"/>
</dbReference>
<dbReference type="CDD" id="cd01898">
    <property type="entry name" value="Obg"/>
    <property type="match status" value="1"/>
</dbReference>
<dbReference type="PANTHER" id="PTHR11702">
    <property type="entry name" value="DEVELOPMENTALLY REGULATED GTP-BINDING PROTEIN-RELATED"/>
    <property type="match status" value="1"/>
</dbReference>
<evidence type="ECO:0000256" key="1">
    <source>
        <dbReference type="ARBA" id="ARBA00007699"/>
    </source>
</evidence>
<evidence type="ECO:0000256" key="3">
    <source>
        <dbReference type="ARBA" id="ARBA00023134"/>
    </source>
</evidence>
<feature type="domain" description="Obg" evidence="5">
    <location>
        <begin position="74"/>
        <end position="315"/>
    </location>
</feature>
<dbReference type="PRINTS" id="PR00326">
    <property type="entry name" value="GTP1OBG"/>
</dbReference>
<dbReference type="SUPFAM" id="SSF82051">
    <property type="entry name" value="Obg GTP-binding protein N-terminal domain"/>
    <property type="match status" value="1"/>
</dbReference>
<accession>A0AAV5RJ64</accession>
<dbReference type="PROSITE" id="PS51883">
    <property type="entry name" value="OBG"/>
    <property type="match status" value="1"/>
</dbReference>
<dbReference type="PROSITE" id="PS51710">
    <property type="entry name" value="G_OBG"/>
    <property type="match status" value="1"/>
</dbReference>
<dbReference type="InterPro" id="IPR027417">
    <property type="entry name" value="P-loop_NTPase"/>
</dbReference>
<dbReference type="Gene3D" id="3.40.50.300">
    <property type="entry name" value="P-loop containing nucleotide triphosphate hydrolases"/>
    <property type="match status" value="1"/>
</dbReference>
<evidence type="ECO:0000259" key="5">
    <source>
        <dbReference type="PROSITE" id="PS51883"/>
    </source>
</evidence>
<evidence type="ECO:0000259" key="4">
    <source>
        <dbReference type="PROSITE" id="PS51710"/>
    </source>
</evidence>
<proteinExistence type="inferred from homology"/>
<name>A0AAV5RJ64_STABA</name>
<dbReference type="InterPro" id="IPR045086">
    <property type="entry name" value="OBG_GTPase"/>
</dbReference>
<keyword evidence="7" id="KW-1185">Reference proteome</keyword>
<dbReference type="InterPro" id="IPR014100">
    <property type="entry name" value="GTP-bd_Obg/CgtA"/>
</dbReference>
<dbReference type="GO" id="GO:0005739">
    <property type="term" value="C:mitochondrion"/>
    <property type="evidence" value="ECO:0007669"/>
    <property type="project" value="TreeGrafter"/>
</dbReference>
<dbReference type="Pfam" id="PF01018">
    <property type="entry name" value="GTP1_OBG"/>
    <property type="match status" value="2"/>
</dbReference>
<dbReference type="Proteomes" id="UP001362899">
    <property type="component" value="Unassembled WGS sequence"/>
</dbReference>
<reference evidence="6 7" key="1">
    <citation type="journal article" date="2023" name="Elife">
        <title>Identification of key yeast species and microbe-microbe interactions impacting larval growth of Drosophila in the wild.</title>
        <authorList>
            <person name="Mure A."/>
            <person name="Sugiura Y."/>
            <person name="Maeda R."/>
            <person name="Honda K."/>
            <person name="Sakurai N."/>
            <person name="Takahashi Y."/>
            <person name="Watada M."/>
            <person name="Katoh T."/>
            <person name="Gotoh A."/>
            <person name="Gotoh Y."/>
            <person name="Taniguchi I."/>
            <person name="Nakamura K."/>
            <person name="Hayashi T."/>
            <person name="Katayama T."/>
            <person name="Uemura T."/>
            <person name="Hattori Y."/>
        </authorList>
    </citation>
    <scope>NUCLEOTIDE SEQUENCE [LARGE SCALE GENOMIC DNA]</scope>
    <source>
        <strain evidence="6 7">SB-73</strain>
    </source>
</reference>
<dbReference type="PANTHER" id="PTHR11702:SF31">
    <property type="entry name" value="MITOCHONDRIAL RIBOSOME-ASSOCIATED GTPASE 2"/>
    <property type="match status" value="1"/>
</dbReference>
<dbReference type="InterPro" id="IPR006169">
    <property type="entry name" value="GTP1_OBG_dom"/>
</dbReference>